<evidence type="ECO:0000256" key="4">
    <source>
        <dbReference type="ARBA" id="ARBA00022741"/>
    </source>
</evidence>
<sequence>MSEGRKPLNGAGRMIDGRFELLEQLGTGGMSTVWRARDVVLHREVALKEVRPADPRVTDATPGSVRVQHERVLREARALARLRHPNVVTIHHIVEQDPYPWLVMELVPGPSLQKRLETGPLDPREAARLGRDVLAALRAAHAAGIHHRDVKPANILLREGPENTTTAVLTDFGIAGLAGVTPLTNTGEMVGSPEYMAPERIRGADDAPASDLWSLGMTLYVAVEGASPMRRATSLATLAAVLDESVPEPVDAGPLAPVLTRLLVSDPNARPDADELDALLAEAAGGPAPASSRSASAGSVSSGSASAGAAPSGSAPGSPGPDGPDSPSRGQGSGSRADGLPATARLEAGPDAHSGAGTSARTSRRRLRPVPLVAAAAVVAVALIAAALYRGLTSSSGSDEASADGTSPTATVTATVGGPSASGSPGKSPGAKSKAEEEAGGSGSGSKGRQAAAADDDTEASASPGSTPEEEAAADEEETADSPDTADPETYANSWIAKLDQTWAESGTEMRDQHLAAVRKEVPDAQVLFSTDFESMGSGYWVIYVPQRFGSGLAAVDYCAKLGRTTKGSCMGRYLSHNTAHQPLMCEPDGEGGTTGRCTGP</sequence>
<dbReference type="AlphaFoldDB" id="A0A5N8W5C5"/>
<dbReference type="GO" id="GO:0005524">
    <property type="term" value="F:ATP binding"/>
    <property type="evidence" value="ECO:0007669"/>
    <property type="project" value="UniProtKB-UniRule"/>
</dbReference>
<dbReference type="EC" id="2.7.11.1" evidence="1"/>
<feature type="region of interest" description="Disordered" evidence="8">
    <location>
        <begin position="284"/>
        <end position="366"/>
    </location>
</feature>
<reference evidence="10 11" key="1">
    <citation type="submission" date="2019-07" db="EMBL/GenBank/DDBJ databases">
        <title>New species of Amycolatopsis and Streptomyces.</title>
        <authorList>
            <person name="Duangmal K."/>
            <person name="Teo W.F.A."/>
            <person name="Lipun K."/>
        </authorList>
    </citation>
    <scope>NUCLEOTIDE SEQUENCE [LARGE SCALE GENOMIC DNA]</scope>
    <source>
        <strain evidence="10 11">TISTR 2346</strain>
    </source>
</reference>
<dbReference type="SUPFAM" id="SSF56112">
    <property type="entry name" value="Protein kinase-like (PK-like)"/>
    <property type="match status" value="1"/>
</dbReference>
<dbReference type="PROSITE" id="PS50011">
    <property type="entry name" value="PROTEIN_KINASE_DOM"/>
    <property type="match status" value="1"/>
</dbReference>
<evidence type="ECO:0000259" key="9">
    <source>
        <dbReference type="PROSITE" id="PS50011"/>
    </source>
</evidence>
<organism evidence="10 11">
    <name type="scientific">Streptomyces phyllanthi</name>
    <dbReference type="NCBI Taxonomy" id="1803180"/>
    <lineage>
        <taxon>Bacteria</taxon>
        <taxon>Bacillati</taxon>
        <taxon>Actinomycetota</taxon>
        <taxon>Actinomycetes</taxon>
        <taxon>Kitasatosporales</taxon>
        <taxon>Streptomycetaceae</taxon>
        <taxon>Streptomyces</taxon>
    </lineage>
</organism>
<feature type="region of interest" description="Disordered" evidence="8">
    <location>
        <begin position="394"/>
        <end position="489"/>
    </location>
</feature>
<dbReference type="GO" id="GO:0004674">
    <property type="term" value="F:protein serine/threonine kinase activity"/>
    <property type="evidence" value="ECO:0007669"/>
    <property type="project" value="UniProtKB-KW"/>
</dbReference>
<dbReference type="EMBL" id="VJZE01000169">
    <property type="protein sequence ID" value="MPY42677.1"/>
    <property type="molecule type" value="Genomic_DNA"/>
</dbReference>
<evidence type="ECO:0000256" key="2">
    <source>
        <dbReference type="ARBA" id="ARBA00022527"/>
    </source>
</evidence>
<proteinExistence type="predicted"/>
<evidence type="ECO:0000313" key="11">
    <source>
        <dbReference type="Proteomes" id="UP000326979"/>
    </source>
</evidence>
<dbReference type="OrthoDB" id="9762169at2"/>
<feature type="compositionally biased region" description="Low complexity" evidence="8">
    <location>
        <begin position="394"/>
        <end position="407"/>
    </location>
</feature>
<dbReference type="SMART" id="SM00220">
    <property type="entry name" value="S_TKc"/>
    <property type="match status" value="1"/>
</dbReference>
<feature type="compositionally biased region" description="Low complexity" evidence="8">
    <location>
        <begin position="325"/>
        <end position="337"/>
    </location>
</feature>
<evidence type="ECO:0000256" key="6">
    <source>
        <dbReference type="ARBA" id="ARBA00022840"/>
    </source>
</evidence>
<dbReference type="PANTHER" id="PTHR43289">
    <property type="entry name" value="MITOGEN-ACTIVATED PROTEIN KINASE KINASE KINASE 20-RELATED"/>
    <property type="match status" value="1"/>
</dbReference>
<dbReference type="InterPro" id="IPR000719">
    <property type="entry name" value="Prot_kinase_dom"/>
</dbReference>
<feature type="compositionally biased region" description="Low complexity" evidence="8">
    <location>
        <begin position="284"/>
        <end position="317"/>
    </location>
</feature>
<evidence type="ECO:0000256" key="3">
    <source>
        <dbReference type="ARBA" id="ARBA00022679"/>
    </source>
</evidence>
<dbReference type="CDD" id="cd14014">
    <property type="entry name" value="STKc_PknB_like"/>
    <property type="match status" value="1"/>
</dbReference>
<keyword evidence="11" id="KW-1185">Reference proteome</keyword>
<dbReference type="Proteomes" id="UP000326979">
    <property type="component" value="Unassembled WGS sequence"/>
</dbReference>
<name>A0A5N8W5C5_9ACTN</name>
<evidence type="ECO:0000256" key="5">
    <source>
        <dbReference type="ARBA" id="ARBA00022777"/>
    </source>
</evidence>
<dbReference type="PANTHER" id="PTHR43289:SF6">
    <property type="entry name" value="SERINE_THREONINE-PROTEIN KINASE NEKL-3"/>
    <property type="match status" value="1"/>
</dbReference>
<feature type="compositionally biased region" description="Acidic residues" evidence="8">
    <location>
        <begin position="468"/>
        <end position="487"/>
    </location>
</feature>
<gene>
    <name evidence="10" type="ORF">FNH04_23080</name>
</gene>
<feature type="binding site" evidence="7">
    <location>
        <position position="48"/>
    </location>
    <ligand>
        <name>ATP</name>
        <dbReference type="ChEBI" id="CHEBI:30616"/>
    </ligand>
</feature>
<dbReference type="InterPro" id="IPR008271">
    <property type="entry name" value="Ser/Thr_kinase_AS"/>
</dbReference>
<evidence type="ECO:0000256" key="1">
    <source>
        <dbReference type="ARBA" id="ARBA00012513"/>
    </source>
</evidence>
<dbReference type="InterPro" id="IPR017441">
    <property type="entry name" value="Protein_kinase_ATP_BS"/>
</dbReference>
<accession>A0A5N8W5C5</accession>
<keyword evidence="6 7" id="KW-0067">ATP-binding</keyword>
<dbReference type="Gene3D" id="3.30.200.20">
    <property type="entry name" value="Phosphorylase Kinase, domain 1"/>
    <property type="match status" value="1"/>
</dbReference>
<dbReference type="Pfam" id="PF00069">
    <property type="entry name" value="Pkinase"/>
    <property type="match status" value="1"/>
</dbReference>
<keyword evidence="2 10" id="KW-0723">Serine/threonine-protein kinase</keyword>
<comment type="caution">
    <text evidence="10">The sequence shown here is derived from an EMBL/GenBank/DDBJ whole genome shotgun (WGS) entry which is preliminary data.</text>
</comment>
<feature type="compositionally biased region" description="Low complexity" evidence="8">
    <location>
        <begin position="417"/>
        <end position="432"/>
    </location>
</feature>
<evidence type="ECO:0000313" key="10">
    <source>
        <dbReference type="EMBL" id="MPY42677.1"/>
    </source>
</evidence>
<evidence type="ECO:0000256" key="7">
    <source>
        <dbReference type="PROSITE-ProRule" id="PRU10141"/>
    </source>
</evidence>
<keyword evidence="3" id="KW-0808">Transferase</keyword>
<evidence type="ECO:0000256" key="8">
    <source>
        <dbReference type="SAM" id="MobiDB-lite"/>
    </source>
</evidence>
<dbReference type="PROSITE" id="PS00108">
    <property type="entry name" value="PROTEIN_KINASE_ST"/>
    <property type="match status" value="1"/>
</dbReference>
<dbReference type="Gene3D" id="1.10.510.10">
    <property type="entry name" value="Transferase(Phosphotransferase) domain 1"/>
    <property type="match status" value="1"/>
</dbReference>
<keyword evidence="4 7" id="KW-0547">Nucleotide-binding</keyword>
<feature type="domain" description="Protein kinase" evidence="9">
    <location>
        <begin position="19"/>
        <end position="280"/>
    </location>
</feature>
<keyword evidence="5 10" id="KW-0418">Kinase</keyword>
<dbReference type="InterPro" id="IPR011009">
    <property type="entry name" value="Kinase-like_dom_sf"/>
</dbReference>
<protein>
    <recommendedName>
        <fullName evidence="1">non-specific serine/threonine protein kinase</fullName>
        <ecNumber evidence="1">2.7.11.1</ecNumber>
    </recommendedName>
</protein>
<dbReference type="PROSITE" id="PS00107">
    <property type="entry name" value="PROTEIN_KINASE_ATP"/>
    <property type="match status" value="1"/>
</dbReference>